<feature type="domain" description="RRM" evidence="4">
    <location>
        <begin position="529"/>
        <end position="606"/>
    </location>
</feature>
<evidence type="ECO:0000256" key="1">
    <source>
        <dbReference type="ARBA" id="ARBA00022884"/>
    </source>
</evidence>
<feature type="region of interest" description="Disordered" evidence="3">
    <location>
        <begin position="626"/>
        <end position="650"/>
    </location>
</feature>
<feature type="compositionally biased region" description="Basic and acidic residues" evidence="3">
    <location>
        <begin position="31"/>
        <end position="40"/>
    </location>
</feature>
<accession>A0A1B9I9S6</accession>
<feature type="compositionally biased region" description="Basic residues" evidence="3">
    <location>
        <begin position="86"/>
        <end position="95"/>
    </location>
</feature>
<reference evidence="5" key="3">
    <citation type="submission" date="2016-07" db="EMBL/GenBank/DDBJ databases">
        <title>Evolution of pathogenesis and genome organization in the Tremellales.</title>
        <authorList>
            <person name="Cuomo C."/>
            <person name="Litvintseva A."/>
            <person name="Heitman J."/>
            <person name="Chen Y."/>
            <person name="Sun S."/>
            <person name="Springer D."/>
            <person name="Dromer F."/>
            <person name="Young S."/>
            <person name="Zeng Q."/>
            <person name="Chapman S."/>
            <person name="Gujja S."/>
            <person name="Saif S."/>
            <person name="Birren B."/>
        </authorList>
    </citation>
    <scope>NUCLEOTIDE SEQUENCE</scope>
    <source>
        <strain evidence="5">CBS 10737</strain>
    </source>
</reference>
<evidence type="ECO:0000259" key="4">
    <source>
        <dbReference type="PROSITE" id="PS50102"/>
    </source>
</evidence>
<evidence type="ECO:0000313" key="7">
    <source>
        <dbReference type="Proteomes" id="UP000094020"/>
    </source>
</evidence>
<dbReference type="SMART" id="SM00360">
    <property type="entry name" value="RRM"/>
    <property type="match status" value="1"/>
</dbReference>
<feature type="compositionally biased region" description="Basic and acidic residues" evidence="3">
    <location>
        <begin position="813"/>
        <end position="831"/>
    </location>
</feature>
<reference evidence="6" key="4">
    <citation type="submission" date="2024-02" db="EMBL/GenBank/DDBJ databases">
        <title>Comparative genomics of Cryptococcus and Kwoniella reveals pathogenesis evolution and contrasting modes of karyotype evolution via chromosome fusion or intercentromeric recombination.</title>
        <authorList>
            <person name="Coelho M.A."/>
            <person name="David-Palma M."/>
            <person name="Shea T."/>
            <person name="Bowers K."/>
            <person name="McGinley-Smith S."/>
            <person name="Mohammad A.W."/>
            <person name="Gnirke A."/>
            <person name="Yurkov A.M."/>
            <person name="Nowrousian M."/>
            <person name="Sun S."/>
            <person name="Cuomo C.A."/>
            <person name="Heitman J."/>
        </authorList>
    </citation>
    <scope>NUCLEOTIDE SEQUENCE</scope>
    <source>
        <strain evidence="6">CBS 10737</strain>
    </source>
</reference>
<dbReference type="EMBL" id="CP144522">
    <property type="protein sequence ID" value="WWC69489.1"/>
    <property type="molecule type" value="Genomic_DNA"/>
</dbReference>
<dbReference type="KEGG" id="kpin:30169935"/>
<dbReference type="InterPro" id="IPR012677">
    <property type="entry name" value="Nucleotide-bd_a/b_plait_sf"/>
</dbReference>
<feature type="compositionally biased region" description="Polar residues" evidence="3">
    <location>
        <begin position="21"/>
        <end position="30"/>
    </location>
</feature>
<dbReference type="SUPFAM" id="SSF54928">
    <property type="entry name" value="RNA-binding domain, RBD"/>
    <property type="match status" value="1"/>
</dbReference>
<dbReference type="OrthoDB" id="6159137at2759"/>
<feature type="compositionally biased region" description="Polar residues" evidence="3">
    <location>
        <begin position="627"/>
        <end position="637"/>
    </location>
</feature>
<organism evidence="5">
    <name type="scientific">Kwoniella pini CBS 10737</name>
    <dbReference type="NCBI Taxonomy" id="1296096"/>
    <lineage>
        <taxon>Eukaryota</taxon>
        <taxon>Fungi</taxon>
        <taxon>Dikarya</taxon>
        <taxon>Basidiomycota</taxon>
        <taxon>Agaricomycotina</taxon>
        <taxon>Tremellomycetes</taxon>
        <taxon>Tremellales</taxon>
        <taxon>Cryptococcaceae</taxon>
        <taxon>Kwoniella</taxon>
    </lineage>
</organism>
<dbReference type="InterPro" id="IPR052462">
    <property type="entry name" value="SLIRP/GR-RBP-like"/>
</dbReference>
<dbReference type="EMBL" id="KI894008">
    <property type="protein sequence ID" value="OCF52279.1"/>
    <property type="molecule type" value="Genomic_DNA"/>
</dbReference>
<dbReference type="GO" id="GO:0003723">
    <property type="term" value="F:RNA binding"/>
    <property type="evidence" value="ECO:0007669"/>
    <property type="project" value="UniProtKB-UniRule"/>
</dbReference>
<dbReference type="PANTHER" id="PTHR48027">
    <property type="entry name" value="HETEROGENEOUS NUCLEAR RIBONUCLEOPROTEIN 87F-RELATED"/>
    <property type="match status" value="1"/>
</dbReference>
<evidence type="ECO:0000313" key="6">
    <source>
        <dbReference type="EMBL" id="WWC69489.1"/>
    </source>
</evidence>
<dbReference type="Gene3D" id="3.30.70.330">
    <property type="match status" value="1"/>
</dbReference>
<evidence type="ECO:0000313" key="5">
    <source>
        <dbReference type="EMBL" id="OCF52279.1"/>
    </source>
</evidence>
<feature type="region of interest" description="Disordered" evidence="3">
    <location>
        <begin position="813"/>
        <end position="834"/>
    </location>
</feature>
<dbReference type="AlphaFoldDB" id="A0A1B9I9S6"/>
<feature type="region of interest" description="Disordered" evidence="3">
    <location>
        <begin position="1"/>
        <end position="113"/>
    </location>
</feature>
<proteinExistence type="predicted"/>
<reference evidence="5" key="1">
    <citation type="submission" date="2013-07" db="EMBL/GenBank/DDBJ databases">
        <title>The Genome Sequence of Cryptococcus pinus CBS10737.</title>
        <authorList>
            <consortium name="The Broad Institute Genome Sequencing Platform"/>
            <person name="Cuomo C."/>
            <person name="Litvintseva A."/>
            <person name="Chen Y."/>
            <person name="Heitman J."/>
            <person name="Sun S."/>
            <person name="Springer D."/>
            <person name="Dromer F."/>
            <person name="Young S.K."/>
            <person name="Zeng Q."/>
            <person name="Gargeya S."/>
            <person name="Fitzgerald M."/>
            <person name="Abouelleil A."/>
            <person name="Alvarado L."/>
            <person name="Berlin A.M."/>
            <person name="Chapman S.B."/>
            <person name="Dewar J."/>
            <person name="Goldberg J."/>
            <person name="Griggs A."/>
            <person name="Gujja S."/>
            <person name="Hansen M."/>
            <person name="Howarth C."/>
            <person name="Imamovic A."/>
            <person name="Larimer J."/>
            <person name="McCowan C."/>
            <person name="Murphy C."/>
            <person name="Pearson M."/>
            <person name="Priest M."/>
            <person name="Roberts A."/>
            <person name="Saif S."/>
            <person name="Shea T."/>
            <person name="Sykes S."/>
            <person name="Wortman J."/>
            <person name="Nusbaum C."/>
            <person name="Birren B."/>
        </authorList>
    </citation>
    <scope>NUCLEOTIDE SEQUENCE [LARGE SCALE GENOMIC DNA]</scope>
    <source>
        <strain evidence="5">CBS 10737</strain>
    </source>
</reference>
<keyword evidence="1 2" id="KW-0694">RNA-binding</keyword>
<dbReference type="GeneID" id="30169935"/>
<gene>
    <name evidence="5" type="ORF">I206_01566</name>
    <name evidence="6" type="ORF">I206_103430</name>
</gene>
<reference evidence="6" key="2">
    <citation type="submission" date="2013-07" db="EMBL/GenBank/DDBJ databases">
        <authorList>
            <consortium name="The Broad Institute Genome Sequencing Platform"/>
            <person name="Cuomo C."/>
            <person name="Litvintseva A."/>
            <person name="Chen Y."/>
            <person name="Heitman J."/>
            <person name="Sun S."/>
            <person name="Springer D."/>
            <person name="Dromer F."/>
            <person name="Young S.K."/>
            <person name="Zeng Q."/>
            <person name="Gargeya S."/>
            <person name="Fitzgerald M."/>
            <person name="Abouelleil A."/>
            <person name="Alvarado L."/>
            <person name="Berlin A.M."/>
            <person name="Chapman S.B."/>
            <person name="Dewar J."/>
            <person name="Goldberg J."/>
            <person name="Griggs A."/>
            <person name="Gujja S."/>
            <person name="Hansen M."/>
            <person name="Howarth C."/>
            <person name="Imamovic A."/>
            <person name="Larimer J."/>
            <person name="McCowan C."/>
            <person name="Murphy C."/>
            <person name="Pearson M."/>
            <person name="Priest M."/>
            <person name="Roberts A."/>
            <person name="Saif S."/>
            <person name="Shea T."/>
            <person name="Sykes S."/>
            <person name="Wortman J."/>
            <person name="Nusbaum C."/>
            <person name="Birren B."/>
        </authorList>
    </citation>
    <scope>NUCLEOTIDE SEQUENCE</scope>
    <source>
        <strain evidence="6">CBS 10737</strain>
    </source>
</reference>
<dbReference type="RefSeq" id="XP_019013498.1">
    <property type="nucleotide sequence ID" value="XM_019153337.1"/>
</dbReference>
<dbReference type="STRING" id="1296096.A0A1B9I9S6"/>
<dbReference type="InterPro" id="IPR000504">
    <property type="entry name" value="RRM_dom"/>
</dbReference>
<protein>
    <recommendedName>
        <fullName evidence="4">RRM domain-containing protein</fullName>
    </recommendedName>
</protein>
<dbReference type="Pfam" id="PF00076">
    <property type="entry name" value="RRM_1"/>
    <property type="match status" value="1"/>
</dbReference>
<keyword evidence="7" id="KW-1185">Reference proteome</keyword>
<dbReference type="Proteomes" id="UP000094020">
    <property type="component" value="Chromosome 4"/>
</dbReference>
<feature type="compositionally biased region" description="Low complexity" evidence="3">
    <location>
        <begin position="1"/>
        <end position="20"/>
    </location>
</feature>
<evidence type="ECO:0000256" key="2">
    <source>
        <dbReference type="PROSITE-ProRule" id="PRU00176"/>
    </source>
</evidence>
<dbReference type="PROSITE" id="PS50102">
    <property type="entry name" value="RRM"/>
    <property type="match status" value="1"/>
</dbReference>
<name>A0A1B9I9S6_9TREE</name>
<dbReference type="InterPro" id="IPR035979">
    <property type="entry name" value="RBD_domain_sf"/>
</dbReference>
<sequence>MSSQSSTLRSDSSPSTSATTFVQSPSPKSQQLDHEVHDHLVTSSVTPTPGHPLDPKMYSNSNLHQKQVKQEQSHSNHVPPVESMGRRSHKVKRNRPTPPRVNDRPSLSLNNLNPSTSMIYNHNPLGMAIKPHPHITGKLVYVHSYPANMSENEIVDAVRGCLPTAINITTPVPPEMRLRPDIWYDWMPKTGTIEFWSEALAERALAILVNYAHFSVQGVRVSPYPACLTPFPAYPTAIRYIRPTRRSKFIGLPANLRPEAAYQANYPTPGEVYDAVRPWGSVRWVNSSACPHDDPDLGWTATVEFWYEDEARHFDQGFGQTASLIKGCEVFISPAAPINLAPPVPLEYPIPPPTSLPPINSMYTIDSVKFHCMMPYNDSTSQPFQAYQPDSMYLQGDSIQPSPASAIFSHLPVMSVDQMSQFTPPISYVEPWAEHNMFASGNPLPEVYMDNMIPMTPDKTGRRLSMGGMPRMNGRSRNWSLTIEKSPDGQTKPTGLIADDGTFIQHGPGQHIRPAPPGSTSVSGLVDYSNVFVKNLDPDINCHFLSEIFSNVGQVVSARVMRDDQGRSRSYGFVSFHSPEQAANAIAEMHGQKLGQRIISVALHQPRKLRPEKIAERALYGSPMTFGRQSCSMPRRSTSPDRTARTGRGRHSLVEEPRHHRIADEIRSLSPSSRKRALAKQIHPRASSYAREKSIAHEYVEKAVQLLASQDLSLIPLLHDKTQLDIRVAEAFVYLSSETVKEESDKDQITTEIIRPTNQDLVNLRAEIIKMDPINVNDIMPIIIEMLTEQDWETIWDQHRIARKYGLAKQQLDKDTEKTDKSVPEQVEVKAPEPQAVDTQEISEQSINGNSLVSLEDLNLDLLASLPSKQILLNLESEIGNKVLELLGIAEPAPTRITNNRDWISKVMKKDKVARGIEIASALGKLIESDTLKRSQRIKVIKALIDAEEEQALCGLMVYPAILNSKVKMFVKSQAQ</sequence>
<evidence type="ECO:0000256" key="3">
    <source>
        <dbReference type="SAM" id="MobiDB-lite"/>
    </source>
</evidence>